<reference evidence="3" key="1">
    <citation type="journal article" date="2014" name="Proc. Natl. Acad. Sci. U.S.A.">
        <title>Extensive sampling of basidiomycete genomes demonstrates inadequacy of the white-rot/brown-rot paradigm for wood decay fungi.</title>
        <authorList>
            <person name="Riley R."/>
            <person name="Salamov A.A."/>
            <person name="Brown D.W."/>
            <person name="Nagy L.G."/>
            <person name="Floudas D."/>
            <person name="Held B.W."/>
            <person name="Levasseur A."/>
            <person name="Lombard V."/>
            <person name="Morin E."/>
            <person name="Otillar R."/>
            <person name="Lindquist E.A."/>
            <person name="Sun H."/>
            <person name="LaButti K.M."/>
            <person name="Schmutz J."/>
            <person name="Jabbour D."/>
            <person name="Luo H."/>
            <person name="Baker S.E."/>
            <person name="Pisabarro A.G."/>
            <person name="Walton J.D."/>
            <person name="Blanchette R.A."/>
            <person name="Henrissat B."/>
            <person name="Martin F."/>
            <person name="Cullen D."/>
            <person name="Hibbett D.S."/>
            <person name="Grigoriev I.V."/>
        </authorList>
    </citation>
    <scope>NUCLEOTIDE SEQUENCE [LARGE SCALE GENOMIC DNA]</scope>
    <source>
        <strain evidence="3">MUCL 33604</strain>
    </source>
</reference>
<dbReference type="EMBL" id="KL197793">
    <property type="protein sequence ID" value="KDQ49249.1"/>
    <property type="molecule type" value="Genomic_DNA"/>
</dbReference>
<evidence type="ECO:0000256" key="1">
    <source>
        <dbReference type="SAM" id="MobiDB-lite"/>
    </source>
</evidence>
<dbReference type="STRING" id="933084.A0A067P389"/>
<evidence type="ECO:0000313" key="3">
    <source>
        <dbReference type="Proteomes" id="UP000027265"/>
    </source>
</evidence>
<dbReference type="HOGENOM" id="CLU_563879_0_0_1"/>
<name>A0A067P389_9AGAM</name>
<dbReference type="OrthoDB" id="3270336at2759"/>
<proteinExistence type="predicted"/>
<feature type="compositionally biased region" description="Polar residues" evidence="1">
    <location>
        <begin position="91"/>
        <end position="106"/>
    </location>
</feature>
<feature type="region of interest" description="Disordered" evidence="1">
    <location>
        <begin position="21"/>
        <end position="40"/>
    </location>
</feature>
<dbReference type="InParanoid" id="A0A067P389"/>
<feature type="region of interest" description="Disordered" evidence="1">
    <location>
        <begin position="84"/>
        <end position="107"/>
    </location>
</feature>
<evidence type="ECO:0000313" key="2">
    <source>
        <dbReference type="EMBL" id="KDQ49249.1"/>
    </source>
</evidence>
<gene>
    <name evidence="2" type="ORF">JAAARDRAFT_201035</name>
</gene>
<organism evidence="2 3">
    <name type="scientific">Jaapia argillacea MUCL 33604</name>
    <dbReference type="NCBI Taxonomy" id="933084"/>
    <lineage>
        <taxon>Eukaryota</taxon>
        <taxon>Fungi</taxon>
        <taxon>Dikarya</taxon>
        <taxon>Basidiomycota</taxon>
        <taxon>Agaricomycotina</taxon>
        <taxon>Agaricomycetes</taxon>
        <taxon>Agaricomycetidae</taxon>
        <taxon>Jaapiales</taxon>
        <taxon>Jaapiaceae</taxon>
        <taxon>Jaapia</taxon>
    </lineage>
</organism>
<dbReference type="Proteomes" id="UP000027265">
    <property type="component" value="Unassembled WGS sequence"/>
</dbReference>
<keyword evidence="3" id="KW-1185">Reference proteome</keyword>
<protein>
    <submittedName>
        <fullName evidence="2">Uncharacterized protein</fullName>
    </submittedName>
</protein>
<sequence length="484" mass="54628">MSLKSQMSYHTDYRLWDRYRRSRSPPRPLQGRAQHNKDGKHWRLASICQESGRGDFTQRHPPLWDHIRGGELCDHIAPAPQKRPLQEHIDTSSSAGATTQPSSSQIYHHKDVDMEPRGQRATPPHALVDCIRSASPPAPVRTTPHMVDISVESMGEPPESTGQSMVSFIATSFADKWGYSPLAGAWAHARFIPSALVCLQDSTIICDPQSEILLYYLVNANLSWSAEEVVAHAQQIGAYCRPVFDASYIRSMAASLSRDFTSASSSNLPDEFHGGNRFLHISVKELQNPRRLCHNYLKAVASLLGRPHMRRVWKEGGLLWRIAIQYGSPDLGMLSLMGPSDHAILQDIVHYEDCSNLVDDAVTQQEQQLLLGYVDNGSSLWPPLDLFEKWKDWKGFWTPGLEKWFQGIHSSVTMDRMSPLTPNGWKKKLKGFYFARTDVDLTPGTLSHAQDLCFKLRQAFPGTLSSHLLPPLRWEHELYAITND</sequence>
<accession>A0A067P389</accession>
<dbReference type="AlphaFoldDB" id="A0A067P389"/>